<gene>
    <name evidence="2" type="ORF">C9I49_25695</name>
</gene>
<evidence type="ECO:0000259" key="1">
    <source>
        <dbReference type="Pfam" id="PF00270"/>
    </source>
</evidence>
<dbReference type="InterPro" id="IPR027417">
    <property type="entry name" value="P-loop_NTPase"/>
</dbReference>
<dbReference type="GO" id="GO:0003676">
    <property type="term" value="F:nucleic acid binding"/>
    <property type="evidence" value="ECO:0007669"/>
    <property type="project" value="InterPro"/>
</dbReference>
<organism evidence="2 3">
    <name type="scientific">Pseudomonas prosekii</name>
    <dbReference type="NCBI Taxonomy" id="1148509"/>
    <lineage>
        <taxon>Bacteria</taxon>
        <taxon>Pseudomonadati</taxon>
        <taxon>Pseudomonadota</taxon>
        <taxon>Gammaproteobacteria</taxon>
        <taxon>Pseudomonadales</taxon>
        <taxon>Pseudomonadaceae</taxon>
        <taxon>Pseudomonas</taxon>
    </lineage>
</organism>
<dbReference type="AlphaFoldDB" id="A0A2U2D1B4"/>
<dbReference type="Proteomes" id="UP000245056">
    <property type="component" value="Unassembled WGS sequence"/>
</dbReference>
<comment type="caution">
    <text evidence="2">The sequence shown here is derived from an EMBL/GenBank/DDBJ whole genome shotgun (WGS) entry which is preliminary data.</text>
</comment>
<accession>A0A2U2D1B4</accession>
<feature type="domain" description="DEAD/DEAH-box helicase" evidence="1">
    <location>
        <begin position="166"/>
        <end position="280"/>
    </location>
</feature>
<dbReference type="OrthoDB" id="6638547at2"/>
<dbReference type="GO" id="GO:0005524">
    <property type="term" value="F:ATP binding"/>
    <property type="evidence" value="ECO:0007669"/>
    <property type="project" value="InterPro"/>
</dbReference>
<dbReference type="EMBL" id="QFAW01000054">
    <property type="protein sequence ID" value="PWE39568.1"/>
    <property type="molecule type" value="Genomic_DNA"/>
</dbReference>
<evidence type="ECO:0000313" key="3">
    <source>
        <dbReference type="Proteomes" id="UP000245056"/>
    </source>
</evidence>
<dbReference type="SUPFAM" id="SSF52540">
    <property type="entry name" value="P-loop containing nucleoside triphosphate hydrolases"/>
    <property type="match status" value="1"/>
</dbReference>
<dbReference type="RefSeq" id="WP_109522326.1">
    <property type="nucleotide sequence ID" value="NZ_QFAW01000054.1"/>
</dbReference>
<sequence>MNAVKSTGAKVEAERKVIIIDNNEQSLDKALELKEYANVTRLVSVDGNVLRAVSVAYKTASGLHSEAQGQITKCIYSMSKLSIALLIVTNDGSDKAFDSAAFEIARDAFVSGKLEERANVLAMATGRAPEACYNLINRKLALMNEQMNAKTNLLTAPGESAESPEAITAIILQEGGKFAVSLPTGDGKTSKINNPVIQHYLDAGKKVLVISHRRSINKNAANMEGIVSYDECDQPDDLENAKGLKIVVNSLSNLRYRRFIRAVDLVVIDEASQVISHVLGGEVKNRQAVWDTLNFVVKNTVNVIFSDADIDSRCVTMLGECRLFRKAADHSKITVRTGDINHVRALAVEAATGRKADPANEITELAATTVLIACDVVKEAMALAKAIEKNCGPKALVITADNARWPEQAAFIANPNSDLHRVVIYSPVITSALSITSGHFKSHFGIFQGQIVPGDAIQMLRRDRTAETFVVGIKQPQYNKLEAVELAFKNDEARLEELLAGLTIDDAAKDKIRSVAFANVKLSEFQCLEYTHRSQEAWMRDNIRNTLPASLIARGFNLEVLEHNEVQAEAGSRADGQARKAVKNEIATKLINSAKGNEALIRGVVESGSANEEEHLQAVGGQAVAVMKVSDFNKADARLWGGGEGEAKIVKYRKLHHHFHCDEYVESSAPKVLSLLKPAVQIMSETNDWAGDDSVALFEKLNAIRSDVISSGIRIGSAKSDQAKKADITKIFAQFGLNVKRRERTKDVDGKKNFFYVITTDSLAQMNRYI</sequence>
<dbReference type="InterPro" id="IPR011545">
    <property type="entry name" value="DEAD/DEAH_box_helicase_dom"/>
</dbReference>
<dbReference type="Pfam" id="PF00270">
    <property type="entry name" value="DEAD"/>
    <property type="match status" value="1"/>
</dbReference>
<reference evidence="2 3" key="1">
    <citation type="submission" date="2018-05" db="EMBL/GenBank/DDBJ databases">
        <title>Genome sequences of two Antarctic strains of Pseudomonas prosekii: insights into adaptation to extreme conditions.</title>
        <authorList>
            <person name="Snopkova K."/>
            <person name="Dufkova K."/>
            <person name="Cejkova D."/>
            <person name="Sedlacek I."/>
            <person name="Smajs D."/>
        </authorList>
    </citation>
    <scope>NUCLEOTIDE SEQUENCE [LARGE SCALE GENOMIC DNA]</scope>
    <source>
        <strain evidence="2 3">P2673</strain>
    </source>
</reference>
<protein>
    <submittedName>
        <fullName evidence="2">Replication protein RepA</fullName>
    </submittedName>
</protein>
<name>A0A2U2D1B4_9PSED</name>
<evidence type="ECO:0000313" key="2">
    <source>
        <dbReference type="EMBL" id="PWE39568.1"/>
    </source>
</evidence>
<proteinExistence type="predicted"/>